<dbReference type="Proteomes" id="UP000000304">
    <property type="component" value="Chromosome 2L"/>
</dbReference>
<dbReference type="AlphaFoldDB" id="B4Q851"/>
<organism evidence="1 2">
    <name type="scientific">Drosophila simulans</name>
    <name type="common">Fruit fly</name>
    <dbReference type="NCBI Taxonomy" id="7240"/>
    <lineage>
        <taxon>Eukaryota</taxon>
        <taxon>Metazoa</taxon>
        <taxon>Ecdysozoa</taxon>
        <taxon>Arthropoda</taxon>
        <taxon>Hexapoda</taxon>
        <taxon>Insecta</taxon>
        <taxon>Pterygota</taxon>
        <taxon>Neoptera</taxon>
        <taxon>Endopterygota</taxon>
        <taxon>Diptera</taxon>
        <taxon>Brachycera</taxon>
        <taxon>Muscomorpha</taxon>
        <taxon>Ephydroidea</taxon>
        <taxon>Drosophilidae</taxon>
        <taxon>Drosophila</taxon>
        <taxon>Sophophora</taxon>
    </lineage>
</organism>
<sequence>MRSLVYNKPRELVPELLEWELGGGQGHSHSRHPLTPTWQRFDGQLTDNQSTAEAMMAQPSRCPLPSAAVPQLWGDNYARHLGTGAEAGRDSTQQLALSLANYEWT</sequence>
<evidence type="ECO:0000313" key="1">
    <source>
        <dbReference type="EMBL" id="EDX03473.1"/>
    </source>
</evidence>
<dbReference type="HOGENOM" id="CLU_2239379_0_0_1"/>
<accession>B4Q851</accession>
<protein>
    <submittedName>
        <fullName evidence="1">GD22832</fullName>
    </submittedName>
</protein>
<dbReference type="PhylomeDB" id="B4Q851"/>
<proteinExistence type="predicted"/>
<gene>
    <name evidence="1" type="primary">Dsim\GD22832</name>
    <name evidence="1" type="ORF">Dsim_GD22832</name>
</gene>
<reference evidence="1 2" key="1">
    <citation type="journal article" date="2007" name="Nature">
        <title>Evolution of genes and genomes on the Drosophila phylogeny.</title>
        <authorList>
            <consortium name="Drosophila 12 Genomes Consortium"/>
            <person name="Clark A.G."/>
            <person name="Eisen M.B."/>
            <person name="Smith D.R."/>
            <person name="Bergman C.M."/>
            <person name="Oliver B."/>
            <person name="Markow T.A."/>
            <person name="Kaufman T.C."/>
            <person name="Kellis M."/>
            <person name="Gelbart W."/>
            <person name="Iyer V.N."/>
            <person name="Pollard D.A."/>
            <person name="Sackton T.B."/>
            <person name="Larracuente A.M."/>
            <person name="Singh N.D."/>
            <person name="Abad J.P."/>
            <person name="Abt D.N."/>
            <person name="Adryan B."/>
            <person name="Aguade M."/>
            <person name="Akashi H."/>
            <person name="Anderson W.W."/>
            <person name="Aquadro C.F."/>
            <person name="Ardell D.H."/>
            <person name="Arguello R."/>
            <person name="Artieri C.G."/>
            <person name="Barbash D.A."/>
            <person name="Barker D."/>
            <person name="Barsanti P."/>
            <person name="Batterham P."/>
            <person name="Batzoglou S."/>
            <person name="Begun D."/>
            <person name="Bhutkar A."/>
            <person name="Blanco E."/>
            <person name="Bosak S.A."/>
            <person name="Bradley R.K."/>
            <person name="Brand A.D."/>
            <person name="Brent M.R."/>
            <person name="Brooks A.N."/>
            <person name="Brown R.H."/>
            <person name="Butlin R.K."/>
            <person name="Caggese C."/>
            <person name="Calvi B.R."/>
            <person name="Bernardo de Carvalho A."/>
            <person name="Caspi A."/>
            <person name="Castrezana S."/>
            <person name="Celniker S.E."/>
            <person name="Chang J.L."/>
            <person name="Chapple C."/>
            <person name="Chatterji S."/>
            <person name="Chinwalla A."/>
            <person name="Civetta A."/>
            <person name="Clifton S.W."/>
            <person name="Comeron J.M."/>
            <person name="Costello J.C."/>
            <person name="Coyne J.A."/>
            <person name="Daub J."/>
            <person name="David R.G."/>
            <person name="Delcher A.L."/>
            <person name="Delehaunty K."/>
            <person name="Do C.B."/>
            <person name="Ebling H."/>
            <person name="Edwards K."/>
            <person name="Eickbush T."/>
            <person name="Evans J.D."/>
            <person name="Filipski A."/>
            <person name="Findeiss S."/>
            <person name="Freyhult E."/>
            <person name="Fulton L."/>
            <person name="Fulton R."/>
            <person name="Garcia A.C."/>
            <person name="Gardiner A."/>
            <person name="Garfield D.A."/>
            <person name="Garvin B.E."/>
            <person name="Gibson G."/>
            <person name="Gilbert D."/>
            <person name="Gnerre S."/>
            <person name="Godfrey J."/>
            <person name="Good R."/>
            <person name="Gotea V."/>
            <person name="Gravely B."/>
            <person name="Greenberg A.J."/>
            <person name="Griffiths-Jones S."/>
            <person name="Gross S."/>
            <person name="Guigo R."/>
            <person name="Gustafson E.A."/>
            <person name="Haerty W."/>
            <person name="Hahn M.W."/>
            <person name="Halligan D.L."/>
            <person name="Halpern A.L."/>
            <person name="Halter G.M."/>
            <person name="Han M.V."/>
            <person name="Heger A."/>
            <person name="Hillier L."/>
            <person name="Hinrichs A.S."/>
            <person name="Holmes I."/>
            <person name="Hoskins R.A."/>
            <person name="Hubisz M.J."/>
            <person name="Hultmark D."/>
            <person name="Huntley M.A."/>
            <person name="Jaffe D.B."/>
            <person name="Jagadeeshan S."/>
            <person name="Jeck W.R."/>
            <person name="Johnson J."/>
            <person name="Jones C.D."/>
            <person name="Jordan W.C."/>
            <person name="Karpen G.H."/>
            <person name="Kataoka E."/>
            <person name="Keightley P.D."/>
            <person name="Kheradpour P."/>
            <person name="Kirkness E.F."/>
            <person name="Koerich L.B."/>
            <person name="Kristiansen K."/>
            <person name="Kudrna D."/>
            <person name="Kulathinal R.J."/>
            <person name="Kumar S."/>
            <person name="Kwok R."/>
            <person name="Lander E."/>
            <person name="Langley C.H."/>
            <person name="Lapoint R."/>
            <person name="Lazzaro B.P."/>
            <person name="Lee S.J."/>
            <person name="Levesque L."/>
            <person name="Li R."/>
            <person name="Lin C.F."/>
            <person name="Lin M.F."/>
            <person name="Lindblad-Toh K."/>
            <person name="Llopart A."/>
            <person name="Long M."/>
            <person name="Low L."/>
            <person name="Lozovsky E."/>
            <person name="Lu J."/>
            <person name="Luo M."/>
            <person name="Machado C.A."/>
            <person name="Makalowski W."/>
            <person name="Marzo M."/>
            <person name="Matsuda M."/>
            <person name="Matzkin L."/>
            <person name="McAllister B."/>
            <person name="McBride C.S."/>
            <person name="McKernan B."/>
            <person name="McKernan K."/>
            <person name="Mendez-Lago M."/>
            <person name="Minx P."/>
            <person name="Mollenhauer M.U."/>
            <person name="Montooth K."/>
            <person name="Mount S.M."/>
            <person name="Mu X."/>
            <person name="Myers E."/>
            <person name="Negre B."/>
            <person name="Newfeld S."/>
            <person name="Nielsen R."/>
            <person name="Noor M.A."/>
            <person name="O'Grady P."/>
            <person name="Pachter L."/>
            <person name="Papaceit M."/>
            <person name="Parisi M.J."/>
            <person name="Parisi M."/>
            <person name="Parts L."/>
            <person name="Pedersen J.S."/>
            <person name="Pesole G."/>
            <person name="Phillippy A.M."/>
            <person name="Ponting C.P."/>
            <person name="Pop M."/>
            <person name="Porcelli D."/>
            <person name="Powell J.R."/>
            <person name="Prohaska S."/>
            <person name="Pruitt K."/>
            <person name="Puig M."/>
            <person name="Quesneville H."/>
            <person name="Ram K.R."/>
            <person name="Rand D."/>
            <person name="Rasmussen M.D."/>
            <person name="Reed L.K."/>
            <person name="Reenan R."/>
            <person name="Reily A."/>
            <person name="Remington K.A."/>
            <person name="Rieger T.T."/>
            <person name="Ritchie M.G."/>
            <person name="Robin C."/>
            <person name="Rogers Y.H."/>
            <person name="Rohde C."/>
            <person name="Rozas J."/>
            <person name="Rubenfield M.J."/>
            <person name="Ruiz A."/>
            <person name="Russo S."/>
            <person name="Salzberg S.L."/>
            <person name="Sanchez-Gracia A."/>
            <person name="Saranga D.J."/>
            <person name="Sato H."/>
            <person name="Schaeffer S.W."/>
            <person name="Schatz M.C."/>
            <person name="Schlenke T."/>
            <person name="Schwartz R."/>
            <person name="Segarra C."/>
            <person name="Singh R.S."/>
            <person name="Sirot L."/>
            <person name="Sirota M."/>
            <person name="Sisneros N.B."/>
            <person name="Smith C.D."/>
            <person name="Smith T.F."/>
            <person name="Spieth J."/>
            <person name="Stage D.E."/>
            <person name="Stark A."/>
            <person name="Stephan W."/>
            <person name="Strausberg R.L."/>
            <person name="Strempel S."/>
            <person name="Sturgill D."/>
            <person name="Sutton G."/>
            <person name="Sutton G.G."/>
            <person name="Tao W."/>
            <person name="Teichmann S."/>
            <person name="Tobari Y.N."/>
            <person name="Tomimura Y."/>
            <person name="Tsolas J.M."/>
            <person name="Valente V.L."/>
            <person name="Venter E."/>
            <person name="Venter J.C."/>
            <person name="Vicario S."/>
            <person name="Vieira F.G."/>
            <person name="Vilella A.J."/>
            <person name="Villasante A."/>
            <person name="Walenz B."/>
            <person name="Wang J."/>
            <person name="Wasserman M."/>
            <person name="Watts T."/>
            <person name="Wilson D."/>
            <person name="Wilson R.K."/>
            <person name="Wing R.A."/>
            <person name="Wolfner M.F."/>
            <person name="Wong A."/>
            <person name="Wong G.K."/>
            <person name="Wu C.I."/>
            <person name="Wu G."/>
            <person name="Yamamoto D."/>
            <person name="Yang H.P."/>
            <person name="Yang S.P."/>
            <person name="Yorke J.A."/>
            <person name="Yoshida K."/>
            <person name="Zdobnov E."/>
            <person name="Zhang P."/>
            <person name="Zhang Y."/>
            <person name="Zimin A.V."/>
            <person name="Baldwin J."/>
            <person name="Abdouelleil A."/>
            <person name="Abdulkadir J."/>
            <person name="Abebe A."/>
            <person name="Abera B."/>
            <person name="Abreu J."/>
            <person name="Acer S.C."/>
            <person name="Aftuck L."/>
            <person name="Alexander A."/>
            <person name="An P."/>
            <person name="Anderson E."/>
            <person name="Anderson S."/>
            <person name="Arachi H."/>
            <person name="Azer M."/>
            <person name="Bachantsang P."/>
            <person name="Barry A."/>
            <person name="Bayul T."/>
            <person name="Berlin A."/>
            <person name="Bessette D."/>
            <person name="Bloom T."/>
            <person name="Blye J."/>
            <person name="Boguslavskiy L."/>
            <person name="Bonnet C."/>
            <person name="Boukhgalter B."/>
            <person name="Bourzgui I."/>
            <person name="Brown A."/>
            <person name="Cahill P."/>
            <person name="Channer S."/>
            <person name="Cheshatsang Y."/>
            <person name="Chuda L."/>
            <person name="Citroen M."/>
            <person name="Collymore A."/>
            <person name="Cooke P."/>
            <person name="Costello M."/>
            <person name="D'Aco K."/>
            <person name="Daza R."/>
            <person name="De Haan G."/>
            <person name="DeGray S."/>
            <person name="DeMaso C."/>
            <person name="Dhargay N."/>
            <person name="Dooley K."/>
            <person name="Dooley E."/>
            <person name="Doricent M."/>
            <person name="Dorje P."/>
            <person name="Dorjee K."/>
            <person name="Dupes A."/>
            <person name="Elong R."/>
            <person name="Falk J."/>
            <person name="Farina A."/>
            <person name="Faro S."/>
            <person name="Ferguson D."/>
            <person name="Fisher S."/>
            <person name="Foley C.D."/>
            <person name="Franke A."/>
            <person name="Friedrich D."/>
            <person name="Gadbois L."/>
            <person name="Gearin G."/>
            <person name="Gearin C.R."/>
            <person name="Giannoukos G."/>
            <person name="Goode T."/>
            <person name="Graham J."/>
            <person name="Grandbois E."/>
            <person name="Grewal S."/>
            <person name="Gyaltsen K."/>
            <person name="Hafez N."/>
            <person name="Hagos B."/>
            <person name="Hall J."/>
            <person name="Henson C."/>
            <person name="Hollinger A."/>
            <person name="Honan T."/>
            <person name="Huard M.D."/>
            <person name="Hughes L."/>
            <person name="Hurhula B."/>
            <person name="Husby M.E."/>
            <person name="Kamat A."/>
            <person name="Kanga B."/>
            <person name="Kashin S."/>
            <person name="Khazanovich D."/>
            <person name="Kisner P."/>
            <person name="Lance K."/>
            <person name="Lara M."/>
            <person name="Lee W."/>
            <person name="Lennon N."/>
            <person name="Letendre F."/>
            <person name="LeVine R."/>
            <person name="Lipovsky A."/>
            <person name="Liu X."/>
            <person name="Liu J."/>
            <person name="Liu S."/>
            <person name="Lokyitsang T."/>
            <person name="Lokyitsang Y."/>
            <person name="Lubonja R."/>
            <person name="Lui A."/>
            <person name="MacDonald P."/>
            <person name="Magnisalis V."/>
            <person name="Maru K."/>
            <person name="Matthews C."/>
            <person name="McCusker W."/>
            <person name="McDonough S."/>
            <person name="Mehta T."/>
            <person name="Meldrim J."/>
            <person name="Meneus L."/>
            <person name="Mihai O."/>
            <person name="Mihalev A."/>
            <person name="Mihova T."/>
            <person name="Mittelman R."/>
            <person name="Mlenga V."/>
            <person name="Montmayeur A."/>
            <person name="Mulrain L."/>
            <person name="Navidi A."/>
            <person name="Naylor J."/>
            <person name="Negash T."/>
            <person name="Nguyen T."/>
            <person name="Nguyen N."/>
            <person name="Nicol R."/>
            <person name="Norbu C."/>
            <person name="Norbu N."/>
            <person name="Novod N."/>
            <person name="O'Neill B."/>
            <person name="Osman S."/>
            <person name="Markiewicz E."/>
            <person name="Oyono O.L."/>
            <person name="Patti C."/>
            <person name="Phunkhang P."/>
            <person name="Pierre F."/>
            <person name="Priest M."/>
            <person name="Raghuraman S."/>
            <person name="Rege F."/>
            <person name="Reyes R."/>
            <person name="Rise C."/>
            <person name="Rogov P."/>
            <person name="Ross K."/>
            <person name="Ryan E."/>
            <person name="Settipalli S."/>
            <person name="Shea T."/>
            <person name="Sherpa N."/>
            <person name="Shi L."/>
            <person name="Shih D."/>
            <person name="Sparrow T."/>
            <person name="Spaulding J."/>
            <person name="Stalker J."/>
            <person name="Stange-Thomann N."/>
            <person name="Stavropoulos S."/>
            <person name="Stone C."/>
            <person name="Strader C."/>
            <person name="Tesfaye S."/>
            <person name="Thomson T."/>
            <person name="Thoulutsang Y."/>
            <person name="Thoulutsang D."/>
            <person name="Topham K."/>
            <person name="Topping I."/>
            <person name="Tsamla T."/>
            <person name="Vassiliev H."/>
            <person name="Vo A."/>
            <person name="Wangchuk T."/>
            <person name="Wangdi T."/>
            <person name="Weiand M."/>
            <person name="Wilkinson J."/>
            <person name="Wilson A."/>
            <person name="Yadav S."/>
            <person name="Young G."/>
            <person name="Yu Q."/>
            <person name="Zembek L."/>
            <person name="Zhong D."/>
            <person name="Zimmer A."/>
            <person name="Zwirko Z."/>
            <person name="Jaffe D.B."/>
            <person name="Alvarez P."/>
            <person name="Brockman W."/>
            <person name="Butler J."/>
            <person name="Chin C."/>
            <person name="Gnerre S."/>
            <person name="Grabherr M."/>
            <person name="Kleber M."/>
            <person name="Mauceli E."/>
            <person name="MacCallum I."/>
        </authorList>
    </citation>
    <scope>NUCLEOTIDE SEQUENCE [LARGE SCALE GENOMIC DNA]</scope>
    <source>
        <strain evidence="2">white501</strain>
    </source>
</reference>
<dbReference type="OMA" id="RRRCHNY"/>
<dbReference type="EMBL" id="CM000361">
    <property type="protein sequence ID" value="EDX03473.1"/>
    <property type="molecule type" value="Genomic_DNA"/>
</dbReference>
<evidence type="ECO:0000313" key="2">
    <source>
        <dbReference type="Proteomes" id="UP000000304"/>
    </source>
</evidence>
<keyword evidence="2" id="KW-1185">Reference proteome</keyword>
<name>B4Q851_DROSI</name>